<dbReference type="Pfam" id="PF00155">
    <property type="entry name" value="Aminotran_1_2"/>
    <property type="match status" value="1"/>
</dbReference>
<dbReference type="AlphaFoldDB" id="A0A829Y7X3"/>
<evidence type="ECO:0000256" key="1">
    <source>
        <dbReference type="ARBA" id="ARBA00005384"/>
    </source>
</evidence>
<dbReference type="Pfam" id="PF00392">
    <property type="entry name" value="GntR"/>
    <property type="match status" value="1"/>
</dbReference>
<organism evidence="7 8">
    <name type="scientific">Steroidobacter agaridevorans</name>
    <dbReference type="NCBI Taxonomy" id="2695856"/>
    <lineage>
        <taxon>Bacteria</taxon>
        <taxon>Pseudomonadati</taxon>
        <taxon>Pseudomonadota</taxon>
        <taxon>Gammaproteobacteria</taxon>
        <taxon>Steroidobacterales</taxon>
        <taxon>Steroidobacteraceae</taxon>
        <taxon>Steroidobacter</taxon>
    </lineage>
</organism>
<dbReference type="PROSITE" id="PS50949">
    <property type="entry name" value="HTH_GNTR"/>
    <property type="match status" value="1"/>
</dbReference>
<evidence type="ECO:0000256" key="5">
    <source>
        <dbReference type="ARBA" id="ARBA00023163"/>
    </source>
</evidence>
<feature type="domain" description="HTH gntR-type" evidence="6">
    <location>
        <begin position="17"/>
        <end position="85"/>
    </location>
</feature>
<evidence type="ECO:0000259" key="6">
    <source>
        <dbReference type="PROSITE" id="PS50949"/>
    </source>
</evidence>
<evidence type="ECO:0000256" key="4">
    <source>
        <dbReference type="ARBA" id="ARBA00023125"/>
    </source>
</evidence>
<keyword evidence="5" id="KW-0804">Transcription</keyword>
<evidence type="ECO:0000313" key="8">
    <source>
        <dbReference type="Proteomes" id="UP000445000"/>
    </source>
</evidence>
<dbReference type="GO" id="GO:0003700">
    <property type="term" value="F:DNA-binding transcription factor activity"/>
    <property type="evidence" value="ECO:0007669"/>
    <property type="project" value="InterPro"/>
</dbReference>
<evidence type="ECO:0000256" key="3">
    <source>
        <dbReference type="ARBA" id="ARBA00023015"/>
    </source>
</evidence>
<dbReference type="InterPro" id="IPR036388">
    <property type="entry name" value="WH-like_DNA-bd_sf"/>
</dbReference>
<dbReference type="InterPro" id="IPR004839">
    <property type="entry name" value="Aminotransferase_I/II_large"/>
</dbReference>
<dbReference type="GO" id="GO:0030170">
    <property type="term" value="F:pyridoxal phosphate binding"/>
    <property type="evidence" value="ECO:0007669"/>
    <property type="project" value="InterPro"/>
</dbReference>
<keyword evidence="8" id="KW-1185">Reference proteome</keyword>
<dbReference type="Gene3D" id="1.10.10.10">
    <property type="entry name" value="Winged helix-like DNA-binding domain superfamily/Winged helix DNA-binding domain"/>
    <property type="match status" value="1"/>
</dbReference>
<dbReference type="PANTHER" id="PTHR46577:SF1">
    <property type="entry name" value="HTH-TYPE TRANSCRIPTIONAL REGULATORY PROTEIN GABR"/>
    <property type="match status" value="1"/>
</dbReference>
<evidence type="ECO:0000313" key="7">
    <source>
        <dbReference type="EMBL" id="GFE79290.1"/>
    </source>
</evidence>
<keyword evidence="4" id="KW-0238">DNA-binding</keyword>
<evidence type="ECO:0000256" key="2">
    <source>
        <dbReference type="ARBA" id="ARBA00022898"/>
    </source>
</evidence>
<dbReference type="InterPro" id="IPR036390">
    <property type="entry name" value="WH_DNA-bd_sf"/>
</dbReference>
<dbReference type="Proteomes" id="UP000445000">
    <property type="component" value="Unassembled WGS sequence"/>
</dbReference>
<accession>A0A829Y7X3</accession>
<comment type="similarity">
    <text evidence="1">In the C-terminal section; belongs to the class-I pyridoxal-phosphate-dependent aminotransferase family.</text>
</comment>
<name>A0A829Y7X3_9GAMM</name>
<dbReference type="Gene3D" id="3.40.640.10">
    <property type="entry name" value="Type I PLP-dependent aspartate aminotransferase-like (Major domain)"/>
    <property type="match status" value="1"/>
</dbReference>
<keyword evidence="2" id="KW-0663">Pyridoxal phosphate</keyword>
<dbReference type="CDD" id="cd07377">
    <property type="entry name" value="WHTH_GntR"/>
    <property type="match status" value="1"/>
</dbReference>
<dbReference type="CDD" id="cd00609">
    <property type="entry name" value="AAT_like"/>
    <property type="match status" value="1"/>
</dbReference>
<dbReference type="EMBL" id="BLJN01000001">
    <property type="protein sequence ID" value="GFE79290.1"/>
    <property type="molecule type" value="Genomic_DNA"/>
</dbReference>
<dbReference type="InterPro" id="IPR015424">
    <property type="entry name" value="PyrdxlP-dep_Trfase"/>
</dbReference>
<sequence>MDPILELPIRIPPRNSGERLRALHGQLKTAILEGRLRPGLRLPATRVLASNYGVSRNTAIATYDLLLSEGYITTRHGAGTYVADVVPRVTRLANQQKSDVKRARQLGEFWQRPALFEGSPAPGTVRYQFRLGLPDVSKFPMATWRRLSARSLRSFARQSAVDETSAGRISLREAIAKHVSFARAVACDSADIVVTSGAQQAFDLLARILLTPKRNVVALEDPGYQRARMAFMAAGAKIVPVPVDEEGLIVEKLPATASVIYVTPSHQFPTGAVMSPRRRAELLAFASANNAAIIEDDYDAEFRFGARPLDALQTLDRAGSVFYVGTFSKSLFPDLRLGFVVAPSWARPALVAAKHYADGQCSPLLQETLASFIGEGHLARHVRRMRQIYNGRREALLDGLEKHLRANLTPVPSAAGLHLAAFTQSPVDADTIVERASRLGTGVYSLRRFQIGRAGRNGLVFGYSSLGEREIDEGLLRLARAFGAR</sequence>
<dbReference type="SMART" id="SM00345">
    <property type="entry name" value="HTH_GNTR"/>
    <property type="match status" value="1"/>
</dbReference>
<dbReference type="SUPFAM" id="SSF53383">
    <property type="entry name" value="PLP-dependent transferases"/>
    <property type="match status" value="1"/>
</dbReference>
<gene>
    <name evidence="7" type="ORF">GCM10011487_12900</name>
</gene>
<protein>
    <submittedName>
        <fullName evidence="7">GntR family transcriptional regulator</fullName>
    </submittedName>
</protein>
<dbReference type="GO" id="GO:0003677">
    <property type="term" value="F:DNA binding"/>
    <property type="evidence" value="ECO:0007669"/>
    <property type="project" value="UniProtKB-KW"/>
</dbReference>
<dbReference type="InterPro" id="IPR015421">
    <property type="entry name" value="PyrdxlP-dep_Trfase_major"/>
</dbReference>
<dbReference type="RefSeq" id="WP_161810977.1">
    <property type="nucleotide sequence ID" value="NZ_BLJN01000001.1"/>
</dbReference>
<dbReference type="PANTHER" id="PTHR46577">
    <property type="entry name" value="HTH-TYPE TRANSCRIPTIONAL REGULATORY PROTEIN GABR"/>
    <property type="match status" value="1"/>
</dbReference>
<dbReference type="InterPro" id="IPR051446">
    <property type="entry name" value="HTH_trans_reg/aminotransferase"/>
</dbReference>
<proteinExistence type="inferred from homology"/>
<dbReference type="InterPro" id="IPR000524">
    <property type="entry name" value="Tscrpt_reg_HTH_GntR"/>
</dbReference>
<reference evidence="8" key="1">
    <citation type="submission" date="2020-01" db="EMBL/GenBank/DDBJ databases">
        <title>'Steroidobacter agaridevorans' sp. nov., agar-degrading bacteria isolated from rhizosphere soils.</title>
        <authorList>
            <person name="Ikenaga M."/>
            <person name="Kataoka M."/>
            <person name="Murouchi A."/>
            <person name="Katsuragi S."/>
            <person name="Sakai M."/>
        </authorList>
    </citation>
    <scope>NUCLEOTIDE SEQUENCE [LARGE SCALE GENOMIC DNA]</scope>
    <source>
        <strain evidence="8">YU21-B</strain>
    </source>
</reference>
<dbReference type="SUPFAM" id="SSF46785">
    <property type="entry name" value="Winged helix' DNA-binding domain"/>
    <property type="match status" value="1"/>
</dbReference>
<keyword evidence="3" id="KW-0805">Transcription regulation</keyword>
<comment type="caution">
    <text evidence="7">The sequence shown here is derived from an EMBL/GenBank/DDBJ whole genome shotgun (WGS) entry which is preliminary data.</text>
</comment>